<dbReference type="Pfam" id="PF00148">
    <property type="entry name" value="Oxidored_nitro"/>
    <property type="match status" value="1"/>
</dbReference>
<evidence type="ECO:0000313" key="3">
    <source>
        <dbReference type="Proteomes" id="UP000473648"/>
    </source>
</evidence>
<proteinExistence type="predicted"/>
<reference evidence="2" key="1">
    <citation type="journal article" date="2020" name="Appl. Environ. Microbiol.">
        <title>Medium-Chain Fatty Acid Synthesis by 'Candidatus Weimeria bifida' gen. nov., sp. nov., and 'Candidatus Pseudoramibacter fermentans' sp. nov.</title>
        <authorList>
            <person name="Scarborough M.J."/>
            <person name="Myers K.S."/>
            <person name="Donohue T.J."/>
            <person name="Noguera D.R."/>
        </authorList>
    </citation>
    <scope>NUCLEOTIDE SEQUENCE</scope>
    <source>
        <strain evidence="2">EUB1.1</strain>
    </source>
</reference>
<dbReference type="SUPFAM" id="SSF53807">
    <property type="entry name" value="Helical backbone' metal receptor"/>
    <property type="match status" value="1"/>
</dbReference>
<name>A0A6L5GR54_9FIRM</name>
<dbReference type="AlphaFoldDB" id="A0A6L5GR54"/>
<gene>
    <name evidence="2" type="ORF">FRC53_03870</name>
</gene>
<dbReference type="Proteomes" id="UP000473648">
    <property type="component" value="Unassembled WGS sequence"/>
</dbReference>
<feature type="domain" description="Nitrogenase/oxidoreductase component 1" evidence="1">
    <location>
        <begin position="109"/>
        <end position="364"/>
    </location>
</feature>
<organism evidence="2 3">
    <name type="scientific">Candidatus Pseudoramibacter fermentans</name>
    <dbReference type="NCBI Taxonomy" id="2594427"/>
    <lineage>
        <taxon>Bacteria</taxon>
        <taxon>Bacillati</taxon>
        <taxon>Bacillota</taxon>
        <taxon>Clostridia</taxon>
        <taxon>Eubacteriales</taxon>
        <taxon>Eubacteriaceae</taxon>
        <taxon>Pseudoramibacter</taxon>
    </lineage>
</organism>
<dbReference type="InterPro" id="IPR000510">
    <property type="entry name" value="Nase/OxRdtase_comp1"/>
</dbReference>
<accession>A0A6L5GR54</accession>
<evidence type="ECO:0000259" key="1">
    <source>
        <dbReference type="Pfam" id="PF00148"/>
    </source>
</evidence>
<sequence length="442" mass="49181">MLKRVGADFSEASLPISQAHFPVPFAAGLEFNTPEHSHWNIVHIGMQLPESRQIYICGDNCMRGVVMTADEMDAGDRFGMVLLEDKDLMDSDLTEVTLQGIIGCIKKWQTRPKAVLVFPVCLHHFMGTDMDRVYEVLEAKYPDIFWLRCWMDPIMQKRGTTPDERERLEMTRPLYDLPADPAQVNLIGADTPLGSEQTNDYAALFAHHGVRVNTTGACPDFEAYRKTGAAAVEVYVSPMARLAAEGVAARLNRPSFYLSAGWRDAEIEASLAPVAAHYGWNVADFLKTRKTAAEKAVAAVRTRVGRMPIAIDTVGVFRPLSLARFLIEAGFNVVRLYADGFLDEEKADFDWLRTHAPGVTVCSTLRPEMRRWPAPDEKVLAIGPRAAWFEKSRYFVQMVANGGLWGYSGQAALMQEMCSALDCPKDPKPVIGQKGWGCTCVL</sequence>
<comment type="caution">
    <text evidence="2">The sequence shown here is derived from an EMBL/GenBank/DDBJ whole genome shotgun (WGS) entry which is preliminary data.</text>
</comment>
<keyword evidence="3" id="KW-1185">Reference proteome</keyword>
<dbReference type="EMBL" id="VOGB01000004">
    <property type="protein sequence ID" value="MQM72562.1"/>
    <property type="molecule type" value="Genomic_DNA"/>
</dbReference>
<evidence type="ECO:0000313" key="2">
    <source>
        <dbReference type="EMBL" id="MQM72562.1"/>
    </source>
</evidence>
<dbReference type="GO" id="GO:0016491">
    <property type="term" value="F:oxidoreductase activity"/>
    <property type="evidence" value="ECO:0007669"/>
    <property type="project" value="InterPro"/>
</dbReference>
<protein>
    <submittedName>
        <fullName evidence="2">Nitrogenase</fullName>
    </submittedName>
</protein>